<reference evidence="8 9" key="1">
    <citation type="submission" date="2019-10" db="EMBL/GenBank/DDBJ databases">
        <title>WGS of Leuconostoc mesenteroides.</title>
        <authorList>
            <person name="Melo Bolivar J."/>
            <person name="Marino-Ramirez L."/>
            <person name="Villamil Diaz L.M."/>
        </authorList>
    </citation>
    <scope>NUCLEOTIDE SEQUENCE [LARGE SCALE GENOMIC DNA]</scope>
    <source>
        <strain evidence="8 9">M11</strain>
    </source>
</reference>
<dbReference type="PIRSF" id="PIRSF002191">
    <property type="entry name" value="Ribosomal_L19"/>
    <property type="match status" value="1"/>
</dbReference>
<comment type="caution">
    <text evidence="8">The sequence shown here is derived from an EMBL/GenBank/DDBJ whole genome shotgun (WGS) entry which is preliminary data.</text>
</comment>
<comment type="similarity">
    <text evidence="2 6 7">Belongs to the bacterial ribosomal protein bL19 family.</text>
</comment>
<dbReference type="InterPro" id="IPR018257">
    <property type="entry name" value="Ribosomal_bL19_CS"/>
</dbReference>
<dbReference type="InterPro" id="IPR001857">
    <property type="entry name" value="Ribosomal_bL19"/>
</dbReference>
<dbReference type="HAMAP" id="MF_00402">
    <property type="entry name" value="Ribosomal_bL19"/>
    <property type="match status" value="1"/>
</dbReference>
<dbReference type="PANTHER" id="PTHR15680">
    <property type="entry name" value="RIBOSOMAL PROTEIN L19"/>
    <property type="match status" value="1"/>
</dbReference>
<evidence type="ECO:0000313" key="8">
    <source>
        <dbReference type="EMBL" id="MQR25816.1"/>
    </source>
</evidence>
<dbReference type="NCBIfam" id="TIGR01024">
    <property type="entry name" value="rplS_bact"/>
    <property type="match status" value="1"/>
</dbReference>
<dbReference type="InterPro" id="IPR038657">
    <property type="entry name" value="Ribosomal_bL19_sf"/>
</dbReference>
<keyword evidence="4 6" id="KW-0687">Ribonucleoprotein</keyword>
<dbReference type="PROSITE" id="PS01015">
    <property type="entry name" value="RIBOSOMAL_L19"/>
    <property type="match status" value="1"/>
</dbReference>
<evidence type="ECO:0000256" key="7">
    <source>
        <dbReference type="RuleBase" id="RU000559"/>
    </source>
</evidence>
<evidence type="ECO:0000256" key="6">
    <source>
        <dbReference type="HAMAP-Rule" id="MF_00402"/>
    </source>
</evidence>
<dbReference type="SMR" id="A0A222YD05"/>
<keyword evidence="3 6" id="KW-0689">Ribosomal protein</keyword>
<dbReference type="AlphaFoldDB" id="A0A222YD05"/>
<dbReference type="GeneID" id="99673731"/>
<dbReference type="InterPro" id="IPR008991">
    <property type="entry name" value="Translation_prot_SH3-like_sf"/>
</dbReference>
<dbReference type="GO" id="GO:0003735">
    <property type="term" value="F:structural constituent of ribosome"/>
    <property type="evidence" value="ECO:0007669"/>
    <property type="project" value="InterPro"/>
</dbReference>
<evidence type="ECO:0000256" key="3">
    <source>
        <dbReference type="ARBA" id="ARBA00022980"/>
    </source>
</evidence>
<name>A0A222YD05_LEUME</name>
<proteinExistence type="inferred from homology"/>
<dbReference type="Proteomes" id="UP000469952">
    <property type="component" value="Unassembled WGS sequence"/>
</dbReference>
<dbReference type="STRING" id="1245.ARA02_02925"/>
<evidence type="ECO:0000256" key="4">
    <source>
        <dbReference type="ARBA" id="ARBA00023274"/>
    </source>
</evidence>
<dbReference type="Pfam" id="PF01245">
    <property type="entry name" value="Ribosomal_L19"/>
    <property type="match status" value="1"/>
</dbReference>
<dbReference type="EMBL" id="WIPA01000001">
    <property type="protein sequence ID" value="MQR25816.1"/>
    <property type="molecule type" value="Genomic_DNA"/>
</dbReference>
<comment type="function">
    <text evidence="1 6 7">This protein is located at the 30S-50S ribosomal subunit interface and may play a role in the structure and function of the aminoacyl-tRNA binding site.</text>
</comment>
<dbReference type="OMA" id="TITVYYE"/>
<dbReference type="Gene3D" id="2.30.30.790">
    <property type="match status" value="1"/>
</dbReference>
<protein>
    <recommendedName>
        <fullName evidence="5 6">Large ribosomal subunit protein bL19</fullName>
    </recommendedName>
</protein>
<evidence type="ECO:0000313" key="9">
    <source>
        <dbReference type="Proteomes" id="UP000469952"/>
    </source>
</evidence>
<sequence>MRQNTILENVTSAQLRTDIPAFRAGDTVKVYAKIVEGSRERVQLFEGVVIKRKGAGIQATYTVRKISSGVGVERTFPLHSPRVEKIEVTRFGQVRRAKLYYLRALQGKAARIKERRRDV</sequence>
<dbReference type="RefSeq" id="WP_004164446.1">
    <property type="nucleotide sequence ID" value="NZ_AP017936.1"/>
</dbReference>
<dbReference type="PRINTS" id="PR00061">
    <property type="entry name" value="RIBOSOMALL19"/>
</dbReference>
<dbReference type="SUPFAM" id="SSF50104">
    <property type="entry name" value="Translation proteins SH3-like domain"/>
    <property type="match status" value="1"/>
</dbReference>
<accession>A0A222YD05</accession>
<gene>
    <name evidence="6 8" type="primary">rplS</name>
    <name evidence="8" type="ORF">GFV13_00675</name>
</gene>
<evidence type="ECO:0000256" key="2">
    <source>
        <dbReference type="ARBA" id="ARBA00005781"/>
    </source>
</evidence>
<dbReference type="OrthoDB" id="9803541at2"/>
<dbReference type="GO" id="GO:0022625">
    <property type="term" value="C:cytosolic large ribosomal subunit"/>
    <property type="evidence" value="ECO:0007669"/>
    <property type="project" value="TreeGrafter"/>
</dbReference>
<organism evidence="8 9">
    <name type="scientific">Leuconostoc mesenteroides</name>
    <dbReference type="NCBI Taxonomy" id="1245"/>
    <lineage>
        <taxon>Bacteria</taxon>
        <taxon>Bacillati</taxon>
        <taxon>Bacillota</taxon>
        <taxon>Bacilli</taxon>
        <taxon>Lactobacillales</taxon>
        <taxon>Lactobacillaceae</taxon>
        <taxon>Leuconostoc</taxon>
    </lineage>
</organism>
<evidence type="ECO:0000256" key="1">
    <source>
        <dbReference type="ARBA" id="ARBA00002349"/>
    </source>
</evidence>
<dbReference type="FunFam" id="2.30.30.790:FF:000001">
    <property type="entry name" value="50S ribosomal protein L19"/>
    <property type="match status" value="1"/>
</dbReference>
<dbReference type="PANTHER" id="PTHR15680:SF9">
    <property type="entry name" value="LARGE RIBOSOMAL SUBUNIT PROTEIN BL19M"/>
    <property type="match status" value="1"/>
</dbReference>
<dbReference type="GO" id="GO:0006412">
    <property type="term" value="P:translation"/>
    <property type="evidence" value="ECO:0007669"/>
    <property type="project" value="UniProtKB-UniRule"/>
</dbReference>
<evidence type="ECO:0000256" key="5">
    <source>
        <dbReference type="ARBA" id="ARBA00035171"/>
    </source>
</evidence>